<feature type="non-terminal residue" evidence="2">
    <location>
        <position position="1"/>
    </location>
</feature>
<gene>
    <name evidence="2" type="primary">Nfu_g_1_025004</name>
</gene>
<dbReference type="AlphaFoldDB" id="A0A1A7XE05"/>
<feature type="non-terminal residue" evidence="2">
    <location>
        <position position="85"/>
    </location>
</feature>
<feature type="region of interest" description="Disordered" evidence="1">
    <location>
        <begin position="1"/>
        <end position="85"/>
    </location>
</feature>
<evidence type="ECO:0000256" key="1">
    <source>
        <dbReference type="SAM" id="MobiDB-lite"/>
    </source>
</evidence>
<reference evidence="2" key="1">
    <citation type="submission" date="2016-05" db="EMBL/GenBank/DDBJ databases">
        <authorList>
            <person name="Lavstsen T."/>
            <person name="Jespersen J.S."/>
        </authorList>
    </citation>
    <scope>NUCLEOTIDE SEQUENCE</scope>
    <source>
        <tissue evidence="2">Brain</tissue>
    </source>
</reference>
<protein>
    <submittedName>
        <fullName evidence="2">Uncharacterized protein</fullName>
    </submittedName>
</protein>
<name>A0A1A7XE05_9TELE</name>
<organism evidence="2">
    <name type="scientific">Iconisemion striatum</name>
    <dbReference type="NCBI Taxonomy" id="60296"/>
    <lineage>
        <taxon>Eukaryota</taxon>
        <taxon>Metazoa</taxon>
        <taxon>Chordata</taxon>
        <taxon>Craniata</taxon>
        <taxon>Vertebrata</taxon>
        <taxon>Euteleostomi</taxon>
        <taxon>Actinopterygii</taxon>
        <taxon>Neopterygii</taxon>
        <taxon>Teleostei</taxon>
        <taxon>Neoteleostei</taxon>
        <taxon>Acanthomorphata</taxon>
        <taxon>Ovalentaria</taxon>
        <taxon>Atherinomorphae</taxon>
        <taxon>Cyprinodontiformes</taxon>
        <taxon>Nothobranchiidae</taxon>
        <taxon>Iconisemion</taxon>
    </lineage>
</organism>
<dbReference type="EMBL" id="HADW01014823">
    <property type="protein sequence ID" value="SBP16223.1"/>
    <property type="molecule type" value="Transcribed_RNA"/>
</dbReference>
<feature type="compositionally biased region" description="Basic residues" evidence="1">
    <location>
        <begin position="30"/>
        <end position="44"/>
    </location>
</feature>
<proteinExistence type="predicted"/>
<reference evidence="2" key="2">
    <citation type="submission" date="2016-06" db="EMBL/GenBank/DDBJ databases">
        <title>The genome of a short-lived fish provides insights into sex chromosome evolution and the genetic control of aging.</title>
        <authorList>
            <person name="Reichwald K."/>
            <person name="Felder M."/>
            <person name="Petzold A."/>
            <person name="Koch P."/>
            <person name="Groth M."/>
            <person name="Platzer M."/>
        </authorList>
    </citation>
    <scope>NUCLEOTIDE SEQUENCE</scope>
    <source>
        <tissue evidence="2">Brain</tissue>
    </source>
</reference>
<accession>A0A1A7XE05</accession>
<evidence type="ECO:0000313" key="2">
    <source>
        <dbReference type="EMBL" id="SBP16223.1"/>
    </source>
</evidence>
<sequence>SSTARNAAPETPATIAKRLPGARAGDTKSHLKLLAKDKRKHSKTATHAGGNDTRPRQSEATKINAASVRKHSKTTSDSATLPGPP</sequence>